<accession>Q0IKZ5</accession>
<evidence type="ECO:0000313" key="2">
    <source>
        <dbReference type="Proteomes" id="UP000201737"/>
    </source>
</evidence>
<evidence type="ECO:0000313" key="1">
    <source>
        <dbReference type="EMBL" id="AAR28888.1"/>
    </source>
</evidence>
<organism evidence="1 2">
    <name type="scientific">Leucania separata nucleopolyhedrovirus</name>
    <name type="common">LsNPV</name>
    <dbReference type="NCBI Taxonomy" id="1307956"/>
    <lineage>
        <taxon>Viruses</taxon>
        <taxon>Viruses incertae sedis</taxon>
        <taxon>Naldaviricetes</taxon>
        <taxon>Lefavirales</taxon>
        <taxon>Baculoviridae</taxon>
        <taxon>Alphabaculovirus</taxon>
        <taxon>Alphabaculovirus leseparatae</taxon>
    </lineage>
</organism>
<proteinExistence type="predicted"/>
<name>Q0IKZ5_NPVLS</name>
<protein>
    <submittedName>
        <fullName evidence="1">ORF124</fullName>
    </submittedName>
</protein>
<reference evidence="1 2" key="1">
    <citation type="journal article" date="2007" name="Virus Genes">
        <title>Genome sequence of Leucania seperata nucleopolyhedrovirus.</title>
        <authorList>
            <person name="Xiao H."/>
            <person name="Qi Y."/>
        </authorList>
    </citation>
    <scope>NUCLEOTIDE SEQUENCE [LARGE SCALE GENOMIC DNA]</scope>
    <source>
        <strain evidence="1 2">AH1</strain>
    </source>
</reference>
<organismHost>
    <name type="scientific">Lepidoptera</name>
    <name type="common">moths &amp; butterflies</name>
    <dbReference type="NCBI Taxonomy" id="7088"/>
</organismHost>
<dbReference type="OrthoDB" id="22796at10239"/>
<sequence>MSYEVLYTKMLGLQNELFRCLTMLHEYLNKSKDNYAELENRLVNVRAVTEREIIIDDTIPGVKDAIGSLRYVKKHLLKSIETNYNTLINVMQHFKSTNVVPNDPNYVPIVKPTSAVGETSRMPTDIRYETPANYVTLPSERVPTVEESFRSLITLSTLRQLDDFVFYDQLVQLVDESVANTKADADGLTRLQAAAIVTKALVRPAETSFQLKVPRDPTPQFVRQLDAILFYVYQICRILRYSTTNEFLQQRIFVRRLKRTESVLQLNTPVVTPRLVGDVQDHLQESNILIVCQIRSSSIKGHFDNTTNADSLEESLFTDYPELWSAVQYESVPPLMPDEAVLVTNVVRFNSSTTINEYTPVPVDTENTHPIDVGFVDTFDSLQNCQTKFESLIGAWRYGAFSRTTNYYPKVMIDLNEESLGTLRKKIMIFTLVATSNMCSPVVGLVDPDRLALAQEVIEQMKSISNRQLYNMI</sequence>
<dbReference type="GeneID" id="5176321"/>
<dbReference type="RefSeq" id="YP_758421.1">
    <property type="nucleotide sequence ID" value="NC_008348.1"/>
</dbReference>
<reference evidence="1 2" key="2">
    <citation type="journal article" date="2007" name="Virus Res.">
        <title>P13 of Leucania separata multiple nuclear polyhedrosis virus affected the polyhedra and budded virions yields of AcMNPV.</title>
        <authorList>
            <person name="Du E.Q."/>
            <person name="Yan F."/>
            <person name="Jin W.X."/>
            <person name="Lu N."/>
            <person name="Xiao H.Z."/>
            <person name="Lu S.Y."/>
            <person name="Qi Y.P."/>
        </authorList>
    </citation>
    <scope>NUCLEOTIDE SEQUENCE [LARGE SCALE GENOMIC DNA]</scope>
    <source>
        <strain evidence="1 2">AH1</strain>
    </source>
</reference>
<dbReference type="Proteomes" id="UP000201737">
    <property type="component" value="Segment"/>
</dbReference>
<dbReference type="EMBL" id="AY394490">
    <property type="protein sequence ID" value="AAR28888.1"/>
    <property type="molecule type" value="Genomic_DNA"/>
</dbReference>
<keyword evidence="2" id="KW-1185">Reference proteome</keyword>
<dbReference type="KEGG" id="vg:5176321"/>